<keyword evidence="2" id="KW-0812">Transmembrane</keyword>
<dbReference type="EMBL" id="CAUOFW020001535">
    <property type="protein sequence ID" value="CAK9146051.1"/>
    <property type="molecule type" value="Genomic_DNA"/>
</dbReference>
<gene>
    <name evidence="3" type="ORF">ILEXP_LOCUS13887</name>
</gene>
<protein>
    <submittedName>
        <fullName evidence="3">Uncharacterized protein</fullName>
    </submittedName>
</protein>
<name>A0ABC8RPG4_9AQUA</name>
<evidence type="ECO:0000256" key="2">
    <source>
        <dbReference type="SAM" id="Phobius"/>
    </source>
</evidence>
<dbReference type="AlphaFoldDB" id="A0ABC8RPG4"/>
<dbReference type="PANTHER" id="PTHR48433:SF1">
    <property type="entry name" value="OUTER ENVELOPE PROTEIN 61-LIKE"/>
    <property type="match status" value="1"/>
</dbReference>
<dbReference type="InterPro" id="IPR053319">
    <property type="entry name" value="OEP61"/>
</dbReference>
<reference evidence="3 4" key="1">
    <citation type="submission" date="2024-02" db="EMBL/GenBank/DDBJ databases">
        <authorList>
            <person name="Vignale AGUSTIN F."/>
            <person name="Sosa J E."/>
            <person name="Modenutti C."/>
        </authorList>
    </citation>
    <scope>NUCLEOTIDE SEQUENCE [LARGE SCALE GENOMIC DNA]</scope>
</reference>
<keyword evidence="2" id="KW-0472">Membrane</keyword>
<dbReference type="PANTHER" id="PTHR48433">
    <property type="entry name" value="OUTER ENVELOPE PROTEIN 61-LIKE"/>
    <property type="match status" value="1"/>
</dbReference>
<feature type="compositionally biased region" description="Low complexity" evidence="1">
    <location>
        <begin position="65"/>
        <end position="79"/>
    </location>
</feature>
<dbReference type="Proteomes" id="UP001642360">
    <property type="component" value="Unassembled WGS sequence"/>
</dbReference>
<evidence type="ECO:0000313" key="3">
    <source>
        <dbReference type="EMBL" id="CAK9146051.1"/>
    </source>
</evidence>
<evidence type="ECO:0000256" key="1">
    <source>
        <dbReference type="SAM" id="MobiDB-lite"/>
    </source>
</evidence>
<keyword evidence="2" id="KW-1133">Transmembrane helix</keyword>
<proteinExistence type="predicted"/>
<feature type="transmembrane region" description="Helical" evidence="2">
    <location>
        <begin position="159"/>
        <end position="180"/>
    </location>
</feature>
<keyword evidence="4" id="KW-1185">Reference proteome</keyword>
<comment type="caution">
    <text evidence="3">The sequence shown here is derived from an EMBL/GenBank/DDBJ whole genome shotgun (WGS) entry which is preliminary data.</text>
</comment>
<feature type="region of interest" description="Disordered" evidence="1">
    <location>
        <begin position="60"/>
        <end position="82"/>
    </location>
</feature>
<sequence>MMSKMSPEELQKMFEITSSLKEKVSGSAAAASLHSNGPKALETQGNFVVNGDSFVESNSQGFLNSRSAPQSSLPRSSSDLQEKLSNEMKDPAMQQVFLSMIKNMSPDMMANMSEQFGFKLLREDAEKAQQVMSPGDLDRMMKWADRIQRRLEVARQNWLLGRAGMILAVCMLILAVIHWLGFIGR</sequence>
<organism evidence="3 4">
    <name type="scientific">Ilex paraguariensis</name>
    <name type="common">yerba mate</name>
    <dbReference type="NCBI Taxonomy" id="185542"/>
    <lineage>
        <taxon>Eukaryota</taxon>
        <taxon>Viridiplantae</taxon>
        <taxon>Streptophyta</taxon>
        <taxon>Embryophyta</taxon>
        <taxon>Tracheophyta</taxon>
        <taxon>Spermatophyta</taxon>
        <taxon>Magnoliopsida</taxon>
        <taxon>eudicotyledons</taxon>
        <taxon>Gunneridae</taxon>
        <taxon>Pentapetalae</taxon>
        <taxon>asterids</taxon>
        <taxon>campanulids</taxon>
        <taxon>Aquifoliales</taxon>
        <taxon>Aquifoliaceae</taxon>
        <taxon>Ilex</taxon>
    </lineage>
</organism>
<accession>A0ABC8RPG4</accession>
<evidence type="ECO:0000313" key="4">
    <source>
        <dbReference type="Proteomes" id="UP001642360"/>
    </source>
</evidence>